<keyword evidence="5" id="KW-1185">Reference proteome</keyword>
<feature type="domain" description="Prepilin type IV endopeptidase peptidase" evidence="3">
    <location>
        <begin position="6"/>
        <end position="107"/>
    </location>
</feature>
<dbReference type="GO" id="GO:0006465">
    <property type="term" value="P:signal peptide processing"/>
    <property type="evidence" value="ECO:0007669"/>
    <property type="project" value="TreeGrafter"/>
</dbReference>
<sequence length="163" mass="17888">MLNVCLFLALLISFITDIKERKIYNLITFPTMIIGLIFHTVTNGLDGLQFSFLGILTGFGLLMIPYLLGGMGAGDVKLLGAIGALKGSYFVFQSFFVIAIIGGIIALAILISKKEVGFFFKKVFFAMRFRTLDGIDKEDMHHAFPYGVAIVIGTLLYSGVEVM</sequence>
<feature type="transmembrane region" description="Helical" evidence="2">
    <location>
        <begin position="26"/>
        <end position="45"/>
    </location>
</feature>
<evidence type="ECO:0000259" key="3">
    <source>
        <dbReference type="Pfam" id="PF01478"/>
    </source>
</evidence>
<name>A0A4S3PNA2_9BACI</name>
<evidence type="ECO:0000313" key="4">
    <source>
        <dbReference type="EMBL" id="THE10606.1"/>
    </source>
</evidence>
<dbReference type="GO" id="GO:0004190">
    <property type="term" value="F:aspartic-type endopeptidase activity"/>
    <property type="evidence" value="ECO:0007669"/>
    <property type="project" value="InterPro"/>
</dbReference>
<dbReference type="OrthoDB" id="5508079at2"/>
<protein>
    <submittedName>
        <fullName evidence="4">Prepilin peptidase</fullName>
    </submittedName>
</protein>
<evidence type="ECO:0000256" key="2">
    <source>
        <dbReference type="SAM" id="Phobius"/>
    </source>
</evidence>
<dbReference type="Proteomes" id="UP000306477">
    <property type="component" value="Unassembled WGS sequence"/>
</dbReference>
<dbReference type="PANTHER" id="PTHR30487">
    <property type="entry name" value="TYPE 4 PREPILIN-LIKE PROTEINS LEADER PEPTIDE-PROCESSING ENZYME"/>
    <property type="match status" value="1"/>
</dbReference>
<feature type="transmembrane region" description="Helical" evidence="2">
    <location>
        <begin position="143"/>
        <end position="160"/>
    </location>
</feature>
<accession>A0A4S3PNA2</accession>
<evidence type="ECO:0000256" key="1">
    <source>
        <dbReference type="ARBA" id="ARBA00005801"/>
    </source>
</evidence>
<feature type="transmembrane region" description="Helical" evidence="2">
    <location>
        <begin position="52"/>
        <end position="69"/>
    </location>
</feature>
<dbReference type="GO" id="GO:0005886">
    <property type="term" value="C:plasma membrane"/>
    <property type="evidence" value="ECO:0007669"/>
    <property type="project" value="TreeGrafter"/>
</dbReference>
<keyword evidence="2" id="KW-1133">Transmembrane helix</keyword>
<keyword evidence="2" id="KW-0472">Membrane</keyword>
<organism evidence="4 5">
    <name type="scientific">Bacillus timonensis</name>
    <dbReference type="NCBI Taxonomy" id="1033734"/>
    <lineage>
        <taxon>Bacteria</taxon>
        <taxon>Bacillati</taxon>
        <taxon>Bacillota</taxon>
        <taxon>Bacilli</taxon>
        <taxon>Bacillales</taxon>
        <taxon>Bacillaceae</taxon>
        <taxon>Bacillus</taxon>
    </lineage>
</organism>
<dbReference type="EMBL" id="SLUB01000043">
    <property type="protein sequence ID" value="THE10606.1"/>
    <property type="molecule type" value="Genomic_DNA"/>
</dbReference>
<comment type="similarity">
    <text evidence="1">Belongs to the peptidase A24 family.</text>
</comment>
<dbReference type="InterPro" id="IPR000045">
    <property type="entry name" value="Prepilin_IV_endopep_pep"/>
</dbReference>
<reference evidence="4 5" key="1">
    <citation type="journal article" date="2019" name="Indoor Air">
        <title>Impacts of indoor surface finishes on bacterial viability.</title>
        <authorList>
            <person name="Hu J."/>
            <person name="Maamar S.B."/>
            <person name="Glawe A.J."/>
            <person name="Gottel N."/>
            <person name="Gilbert J.A."/>
            <person name="Hartmann E.M."/>
        </authorList>
    </citation>
    <scope>NUCLEOTIDE SEQUENCE [LARGE SCALE GENOMIC DNA]</scope>
    <source>
        <strain evidence="4 5">AF060A6</strain>
    </source>
</reference>
<evidence type="ECO:0000313" key="5">
    <source>
        <dbReference type="Proteomes" id="UP000306477"/>
    </source>
</evidence>
<feature type="transmembrane region" description="Helical" evidence="2">
    <location>
        <begin position="89"/>
        <end position="111"/>
    </location>
</feature>
<dbReference type="InterPro" id="IPR050882">
    <property type="entry name" value="Prepilin_peptidase/N-MTase"/>
</dbReference>
<comment type="caution">
    <text evidence="4">The sequence shown here is derived from an EMBL/GenBank/DDBJ whole genome shotgun (WGS) entry which is preliminary data.</text>
</comment>
<dbReference type="Pfam" id="PF01478">
    <property type="entry name" value="Peptidase_A24"/>
    <property type="match status" value="1"/>
</dbReference>
<keyword evidence="2" id="KW-0812">Transmembrane</keyword>
<dbReference type="PANTHER" id="PTHR30487:SF0">
    <property type="entry name" value="PREPILIN LEADER PEPTIDASE_N-METHYLTRANSFERASE-RELATED"/>
    <property type="match status" value="1"/>
</dbReference>
<dbReference type="RefSeq" id="WP_136380982.1">
    <property type="nucleotide sequence ID" value="NZ_SLUB01000043.1"/>
</dbReference>
<gene>
    <name evidence="4" type="ORF">E1I69_18180</name>
</gene>
<dbReference type="Gene3D" id="1.20.120.1220">
    <property type="match status" value="1"/>
</dbReference>
<dbReference type="AlphaFoldDB" id="A0A4S3PNA2"/>
<proteinExistence type="inferred from homology"/>